<proteinExistence type="predicted"/>
<comment type="caution">
    <text evidence="1">The sequence shown here is derived from an EMBL/GenBank/DDBJ whole genome shotgun (WGS) entry which is preliminary data.</text>
</comment>
<evidence type="ECO:0000313" key="1">
    <source>
        <dbReference type="EMBL" id="MCV9385066.1"/>
    </source>
</evidence>
<organism evidence="1 2">
    <name type="scientific">Reichenbachiella ulvae</name>
    <dbReference type="NCBI Taxonomy" id="2980104"/>
    <lineage>
        <taxon>Bacteria</taxon>
        <taxon>Pseudomonadati</taxon>
        <taxon>Bacteroidota</taxon>
        <taxon>Cytophagia</taxon>
        <taxon>Cytophagales</taxon>
        <taxon>Reichenbachiellaceae</taxon>
        <taxon>Reichenbachiella</taxon>
    </lineage>
</organism>
<accession>A0ABT3CND6</accession>
<dbReference type="RefSeq" id="WP_264135862.1">
    <property type="nucleotide sequence ID" value="NZ_JAOYOD010000001.1"/>
</dbReference>
<name>A0ABT3CND6_9BACT</name>
<protein>
    <submittedName>
        <fullName evidence="1">Uncharacterized protein</fullName>
    </submittedName>
</protein>
<dbReference type="Proteomes" id="UP001300692">
    <property type="component" value="Unassembled WGS sequence"/>
</dbReference>
<evidence type="ECO:0000313" key="2">
    <source>
        <dbReference type="Proteomes" id="UP001300692"/>
    </source>
</evidence>
<dbReference type="PROSITE" id="PS51257">
    <property type="entry name" value="PROKAR_LIPOPROTEIN"/>
    <property type="match status" value="1"/>
</dbReference>
<reference evidence="1 2" key="1">
    <citation type="submission" date="2022-10" db="EMBL/GenBank/DDBJ databases">
        <title>Comparative genomics and taxonomic characterization of three novel marine species of genus Reichenbachiella exhibiting antioxidant and polysaccharide degradation activities.</title>
        <authorList>
            <person name="Muhammad N."/>
            <person name="Lee Y.-J."/>
            <person name="Ko J."/>
            <person name="Kim S.-G."/>
        </authorList>
    </citation>
    <scope>NUCLEOTIDE SEQUENCE [LARGE SCALE GENOMIC DNA]</scope>
    <source>
        <strain evidence="1 2">ABR2-5</strain>
    </source>
</reference>
<sequence length="111" mass="12851">MIKHIYWIAIIGMLATASCEEENESGEIEDCLQSHLEQNDMVAYDDQEISCQFFMVQYLYLNKQYYLLGNHCADMVVYPTDCDGNQLCLNQNETCDFYEKAELIGIVGIRE</sequence>
<keyword evidence="2" id="KW-1185">Reference proteome</keyword>
<dbReference type="EMBL" id="JAOYOD010000001">
    <property type="protein sequence ID" value="MCV9385066.1"/>
    <property type="molecule type" value="Genomic_DNA"/>
</dbReference>
<gene>
    <name evidence="1" type="ORF">N7U62_00245</name>
</gene>